<dbReference type="InterPro" id="IPR037455">
    <property type="entry name" value="LucA/IucC-like"/>
</dbReference>
<protein>
    <submittedName>
        <fullName evidence="4">IucA/IucC family siderophore biosynthesis protein</fullName>
    </submittedName>
</protein>
<organism evidence="4 5">
    <name type="scientific">Micromonospora ureilytica</name>
    <dbReference type="NCBI Taxonomy" id="709868"/>
    <lineage>
        <taxon>Bacteria</taxon>
        <taxon>Bacillati</taxon>
        <taxon>Actinomycetota</taxon>
        <taxon>Actinomycetes</taxon>
        <taxon>Micromonosporales</taxon>
        <taxon>Micromonosporaceae</taxon>
        <taxon>Micromonospora</taxon>
    </lineage>
</organism>
<evidence type="ECO:0000313" key="5">
    <source>
        <dbReference type="Proteomes" id="UP000278981"/>
    </source>
</evidence>
<dbReference type="Pfam" id="PF04183">
    <property type="entry name" value="IucA_IucC"/>
    <property type="match status" value="1"/>
</dbReference>
<dbReference type="PANTHER" id="PTHR34384:SF5">
    <property type="entry name" value="L-2,3-DIAMINOPROPANOATE--CITRATE LIGASE"/>
    <property type="match status" value="1"/>
</dbReference>
<evidence type="ECO:0000256" key="2">
    <source>
        <dbReference type="ARBA" id="ARBA00007832"/>
    </source>
</evidence>
<comment type="caution">
    <text evidence="4">The sequence shown here is derived from an EMBL/GenBank/DDBJ whole genome shotgun (WGS) entry which is preliminary data.</text>
</comment>
<dbReference type="GO" id="GO:0019290">
    <property type="term" value="P:siderophore biosynthetic process"/>
    <property type="evidence" value="ECO:0007669"/>
    <property type="project" value="InterPro"/>
</dbReference>
<dbReference type="InterPro" id="IPR007310">
    <property type="entry name" value="Aerobactin_biosyn_IucA/IucC_N"/>
</dbReference>
<evidence type="ECO:0000313" key="4">
    <source>
        <dbReference type="EMBL" id="RQX09114.1"/>
    </source>
</evidence>
<dbReference type="Proteomes" id="UP000278981">
    <property type="component" value="Unassembled WGS sequence"/>
</dbReference>
<evidence type="ECO:0000259" key="3">
    <source>
        <dbReference type="Pfam" id="PF04183"/>
    </source>
</evidence>
<dbReference type="EMBL" id="QDGB01000428">
    <property type="protein sequence ID" value="RQX09114.1"/>
    <property type="molecule type" value="Genomic_DNA"/>
</dbReference>
<dbReference type="PANTHER" id="PTHR34384">
    <property type="entry name" value="L-2,3-DIAMINOPROPANOATE--CITRATE LIGASE"/>
    <property type="match status" value="1"/>
</dbReference>
<dbReference type="AlphaFoldDB" id="A0A3N9X7M7"/>
<sequence>MTSAQLRSRPVTDAGQLADLAAAHAVFGCLLRELAPPDGTPAVVDGAVRLLLRHLDVTVRCEVARTSPLGAHRYNGPVQRKIGGGRWEDLDADGLAALVAAELASRTGLTNDEFVEQVRASRDTVARLLADRPAENPTPTGEPAIDAYVDSEQSLVFGHPHHPTPKWRSGDPDSWRAYAPELRTAFRLHWLAVPDDLIAEAGPFDPLVAALDPPRPPRGHRVLPVHPWQLSLI</sequence>
<proteinExistence type="inferred from homology"/>
<comment type="pathway">
    <text evidence="1">Siderophore biosynthesis.</text>
</comment>
<feature type="non-terminal residue" evidence="4">
    <location>
        <position position="233"/>
    </location>
</feature>
<feature type="domain" description="Aerobactin siderophore biosynthesis IucA/IucC N-terminal" evidence="3">
    <location>
        <begin position="148"/>
        <end position="231"/>
    </location>
</feature>
<evidence type="ECO:0000256" key="1">
    <source>
        <dbReference type="ARBA" id="ARBA00004924"/>
    </source>
</evidence>
<accession>A0A3N9X7M7</accession>
<name>A0A3N9X7M7_9ACTN</name>
<comment type="similarity">
    <text evidence="2">Belongs to the IucA/IucC family.</text>
</comment>
<reference evidence="4 5" key="1">
    <citation type="submission" date="2018-04" db="EMBL/GenBank/DDBJ databases">
        <title>Micromonosporas from Atacama Desert.</title>
        <authorList>
            <person name="Carro L."/>
            <person name="Klenk H.-P."/>
            <person name="Goodfellow M."/>
        </authorList>
    </citation>
    <scope>NUCLEOTIDE SEQUENCE [LARGE SCALE GENOMIC DNA]</scope>
    <source>
        <strain evidence="4 5">LB19</strain>
    </source>
</reference>
<gene>
    <name evidence="4" type="ORF">DDE19_33910</name>
</gene>
<dbReference type="RefSeq" id="WP_205780281.1">
    <property type="nucleotide sequence ID" value="NZ_QDGB01000428.1"/>
</dbReference>